<keyword evidence="2" id="KW-1185">Reference proteome</keyword>
<reference evidence="2" key="1">
    <citation type="submission" date="2016-10" db="EMBL/GenBank/DDBJ databases">
        <authorList>
            <person name="Varghese N."/>
            <person name="Submissions S."/>
        </authorList>
    </citation>
    <scope>NUCLEOTIDE SEQUENCE [LARGE SCALE GENOMIC DNA]</scope>
    <source>
        <strain evidence="2">DUS833</strain>
    </source>
</reference>
<evidence type="ECO:0008006" key="3">
    <source>
        <dbReference type="Google" id="ProtNLM"/>
    </source>
</evidence>
<name>A0A1H1JRL6_9BURK</name>
<evidence type="ECO:0000313" key="2">
    <source>
        <dbReference type="Proteomes" id="UP000199365"/>
    </source>
</evidence>
<dbReference type="Proteomes" id="UP000199365">
    <property type="component" value="Unassembled WGS sequence"/>
</dbReference>
<gene>
    <name evidence="1" type="ORF">SAMN05445850_5518</name>
</gene>
<sequence length="219" mass="24824">MAATIYLDESGCLGWRLDEPYLRGGSSRYCTLAAAIIPDGCEPVLSRVVRGMYKKRGRCTSNELKSVALKSGERERFARALDDIRQRHPDIQFVAITVRKENVGGGFRRHPNGLYNFMVKCLLLEIMSRHDRVSFIPDARSIKIDLKHGLHDYLATELAALGDTFLQTTPWESKDCLPLQFVDILAGIVWSHYEFGNGTAYRAANPHIHQRRLFFGDLP</sequence>
<dbReference type="AlphaFoldDB" id="A0A1H1JRL6"/>
<dbReference type="EMBL" id="FNKX01000002">
    <property type="protein sequence ID" value="SDR52664.1"/>
    <property type="molecule type" value="Genomic_DNA"/>
</dbReference>
<dbReference type="RefSeq" id="WP_090808559.1">
    <property type="nucleotide sequence ID" value="NZ_FNKX01000002.1"/>
</dbReference>
<protein>
    <recommendedName>
        <fullName evidence="3">DUF3800 domain-containing protein</fullName>
    </recommendedName>
</protein>
<dbReference type="InterPro" id="IPR024524">
    <property type="entry name" value="DUF3800"/>
</dbReference>
<evidence type="ECO:0000313" key="1">
    <source>
        <dbReference type="EMBL" id="SDR52664.1"/>
    </source>
</evidence>
<proteinExistence type="predicted"/>
<dbReference type="Pfam" id="PF12686">
    <property type="entry name" value="DUF3800"/>
    <property type="match status" value="1"/>
</dbReference>
<organism evidence="1 2">
    <name type="scientific">Paraburkholderia tuberum</name>
    <dbReference type="NCBI Taxonomy" id="157910"/>
    <lineage>
        <taxon>Bacteria</taxon>
        <taxon>Pseudomonadati</taxon>
        <taxon>Pseudomonadota</taxon>
        <taxon>Betaproteobacteria</taxon>
        <taxon>Burkholderiales</taxon>
        <taxon>Burkholderiaceae</taxon>
        <taxon>Paraburkholderia</taxon>
    </lineage>
</organism>
<accession>A0A1H1JRL6</accession>